<reference evidence="7" key="1">
    <citation type="submission" date="2016-07" db="EMBL/GenBank/DDBJ databases">
        <authorList>
            <person name="Florea S."/>
            <person name="Webb J.S."/>
            <person name="Jaromczyk J."/>
            <person name="Schardl C.L."/>
        </authorList>
    </citation>
    <scope>NUCLEOTIDE SEQUENCE [LARGE SCALE GENOMIC DNA]</scope>
    <source>
        <strain evidence="7">MV-1</strain>
    </source>
</reference>
<proteinExistence type="predicted"/>
<dbReference type="GO" id="GO:0046872">
    <property type="term" value="F:metal ion binding"/>
    <property type="evidence" value="ECO:0007669"/>
    <property type="project" value="UniProtKB-KW"/>
</dbReference>
<dbReference type="EMBL" id="MCGG01000052">
    <property type="protein sequence ID" value="OEJ65303.1"/>
    <property type="molecule type" value="Genomic_DNA"/>
</dbReference>
<dbReference type="GO" id="GO:0020037">
    <property type="term" value="F:heme binding"/>
    <property type="evidence" value="ECO:0007669"/>
    <property type="project" value="InterPro"/>
</dbReference>
<evidence type="ECO:0000313" key="7">
    <source>
        <dbReference type="Proteomes" id="UP000095347"/>
    </source>
</evidence>
<protein>
    <recommendedName>
        <fullName evidence="5">Cytochrome c domain-containing protein</fullName>
    </recommendedName>
</protein>
<evidence type="ECO:0000256" key="1">
    <source>
        <dbReference type="ARBA" id="ARBA00022617"/>
    </source>
</evidence>
<name>A0A1E5Q579_9PROT</name>
<sequence>MLFGIAVVVVLFMTETPAMADRSLPQELAAELLIVRSDLVRLTNEPGLPATHAEGLQQRIKGSLGLLPWLLQQAHDEAGADQLLKAQSSRRLLITVLNQLIIRHPLDTAPYATEHLTPTQRREASAIHDAYCASCHDDMGDGDEASILPSRDLFLMAKESSSEAFLARLINGVKGDETMLFTNPLTPRQISALWLYYRKR</sequence>
<dbReference type="AlphaFoldDB" id="A0A1E5Q579"/>
<keyword evidence="7" id="KW-1185">Reference proteome</keyword>
<accession>A0A1E5Q579</accession>
<evidence type="ECO:0000256" key="2">
    <source>
        <dbReference type="ARBA" id="ARBA00022723"/>
    </source>
</evidence>
<dbReference type="STRING" id="28181.BEN30_14355"/>
<dbReference type="Proteomes" id="UP000095347">
    <property type="component" value="Unassembled WGS sequence"/>
</dbReference>
<dbReference type="Gene3D" id="1.10.760.10">
    <property type="entry name" value="Cytochrome c-like domain"/>
    <property type="match status" value="1"/>
</dbReference>
<organism evidence="6 7">
    <name type="scientific">Magnetovibrio blakemorei</name>
    <dbReference type="NCBI Taxonomy" id="28181"/>
    <lineage>
        <taxon>Bacteria</taxon>
        <taxon>Pseudomonadati</taxon>
        <taxon>Pseudomonadota</taxon>
        <taxon>Alphaproteobacteria</taxon>
        <taxon>Rhodospirillales</taxon>
        <taxon>Magnetovibrionaceae</taxon>
        <taxon>Magnetovibrio</taxon>
    </lineage>
</organism>
<evidence type="ECO:0000256" key="4">
    <source>
        <dbReference type="PROSITE-ProRule" id="PRU00433"/>
    </source>
</evidence>
<feature type="domain" description="Cytochrome c" evidence="5">
    <location>
        <begin position="119"/>
        <end position="200"/>
    </location>
</feature>
<evidence type="ECO:0000313" key="6">
    <source>
        <dbReference type="EMBL" id="OEJ65303.1"/>
    </source>
</evidence>
<dbReference type="PROSITE" id="PS51007">
    <property type="entry name" value="CYTC"/>
    <property type="match status" value="1"/>
</dbReference>
<keyword evidence="2 4" id="KW-0479">Metal-binding</keyword>
<evidence type="ECO:0000259" key="5">
    <source>
        <dbReference type="PROSITE" id="PS51007"/>
    </source>
</evidence>
<keyword evidence="1 4" id="KW-0349">Heme</keyword>
<comment type="caution">
    <text evidence="6">The sequence shown here is derived from an EMBL/GenBank/DDBJ whole genome shotgun (WGS) entry which is preliminary data.</text>
</comment>
<keyword evidence="3 4" id="KW-0408">Iron</keyword>
<evidence type="ECO:0000256" key="3">
    <source>
        <dbReference type="ARBA" id="ARBA00023004"/>
    </source>
</evidence>
<dbReference type="InterPro" id="IPR036909">
    <property type="entry name" value="Cyt_c-like_dom_sf"/>
</dbReference>
<dbReference type="GO" id="GO:0009055">
    <property type="term" value="F:electron transfer activity"/>
    <property type="evidence" value="ECO:0007669"/>
    <property type="project" value="InterPro"/>
</dbReference>
<gene>
    <name evidence="6" type="ORF">BEN30_14355</name>
</gene>
<dbReference type="SUPFAM" id="SSF46626">
    <property type="entry name" value="Cytochrome c"/>
    <property type="match status" value="1"/>
</dbReference>
<dbReference type="InterPro" id="IPR009056">
    <property type="entry name" value="Cyt_c-like_dom"/>
</dbReference>